<evidence type="ECO:0000313" key="3">
    <source>
        <dbReference type="Proteomes" id="UP000265520"/>
    </source>
</evidence>
<feature type="non-terminal residue" evidence="2">
    <location>
        <position position="34"/>
    </location>
</feature>
<reference evidence="2 3" key="1">
    <citation type="journal article" date="2018" name="Front. Plant Sci.">
        <title>Red Clover (Trifolium pratense) and Zigzag Clover (T. medium) - A Picture of Genomic Similarities and Differences.</title>
        <authorList>
            <person name="Dluhosova J."/>
            <person name="Istvanek J."/>
            <person name="Nedelnik J."/>
            <person name="Repkova J."/>
        </authorList>
    </citation>
    <scope>NUCLEOTIDE SEQUENCE [LARGE SCALE GENOMIC DNA]</scope>
    <source>
        <strain evidence="3">cv. 10/8</strain>
        <tissue evidence="2">Leaf</tissue>
    </source>
</reference>
<dbReference type="EMBL" id="LXQA011361888">
    <property type="protein sequence ID" value="MCI94632.1"/>
    <property type="molecule type" value="Genomic_DNA"/>
</dbReference>
<protein>
    <submittedName>
        <fullName evidence="2">Uncharacterized protein</fullName>
    </submittedName>
</protein>
<comment type="caution">
    <text evidence="2">The sequence shown here is derived from an EMBL/GenBank/DDBJ whole genome shotgun (WGS) entry which is preliminary data.</text>
</comment>
<keyword evidence="3" id="KW-1185">Reference proteome</keyword>
<sequence length="34" mass="3570">MTVNAEVVGKFSDRGGDKGPDTIDLTADTDDVET</sequence>
<dbReference type="Proteomes" id="UP000265520">
    <property type="component" value="Unassembled WGS sequence"/>
</dbReference>
<dbReference type="AlphaFoldDB" id="A0A392W4K6"/>
<organism evidence="2 3">
    <name type="scientific">Trifolium medium</name>
    <dbReference type="NCBI Taxonomy" id="97028"/>
    <lineage>
        <taxon>Eukaryota</taxon>
        <taxon>Viridiplantae</taxon>
        <taxon>Streptophyta</taxon>
        <taxon>Embryophyta</taxon>
        <taxon>Tracheophyta</taxon>
        <taxon>Spermatophyta</taxon>
        <taxon>Magnoliopsida</taxon>
        <taxon>eudicotyledons</taxon>
        <taxon>Gunneridae</taxon>
        <taxon>Pentapetalae</taxon>
        <taxon>rosids</taxon>
        <taxon>fabids</taxon>
        <taxon>Fabales</taxon>
        <taxon>Fabaceae</taxon>
        <taxon>Papilionoideae</taxon>
        <taxon>50 kb inversion clade</taxon>
        <taxon>NPAAA clade</taxon>
        <taxon>Hologalegina</taxon>
        <taxon>IRL clade</taxon>
        <taxon>Trifolieae</taxon>
        <taxon>Trifolium</taxon>
    </lineage>
</organism>
<proteinExistence type="predicted"/>
<name>A0A392W4K6_9FABA</name>
<feature type="compositionally biased region" description="Basic and acidic residues" evidence="1">
    <location>
        <begin position="11"/>
        <end position="21"/>
    </location>
</feature>
<accession>A0A392W4K6</accession>
<feature type="region of interest" description="Disordered" evidence="1">
    <location>
        <begin position="1"/>
        <end position="34"/>
    </location>
</feature>
<evidence type="ECO:0000313" key="2">
    <source>
        <dbReference type="EMBL" id="MCI94632.1"/>
    </source>
</evidence>
<evidence type="ECO:0000256" key="1">
    <source>
        <dbReference type="SAM" id="MobiDB-lite"/>
    </source>
</evidence>